<feature type="non-terminal residue" evidence="1">
    <location>
        <position position="1"/>
    </location>
</feature>
<proteinExistence type="predicted"/>
<accession>A0A146L8T7</accession>
<protein>
    <submittedName>
        <fullName evidence="1">Uncharacterized protein</fullName>
    </submittedName>
</protein>
<gene>
    <name evidence="1" type="ORF">g.18126</name>
</gene>
<dbReference type="EMBL" id="GDHC01015097">
    <property type="protein sequence ID" value="JAQ03532.1"/>
    <property type="molecule type" value="Transcribed_RNA"/>
</dbReference>
<reference evidence="1" key="1">
    <citation type="journal article" date="2016" name="Gigascience">
        <title>De novo construction of an expanded transcriptome assembly for the western tarnished plant bug, Lygus hesperus.</title>
        <authorList>
            <person name="Tassone E.E."/>
            <person name="Geib S.M."/>
            <person name="Hall B."/>
            <person name="Fabrick J.A."/>
            <person name="Brent C.S."/>
            <person name="Hull J.J."/>
        </authorList>
    </citation>
    <scope>NUCLEOTIDE SEQUENCE</scope>
</reference>
<sequence length="111" mass="12446">LHGLFLNTLTQKSLPVTRVWVAIFVTTCEKIRTNQLGSTNERIDVKMPQLQLTRKGERMGGRPAWRNGQAKMILGDSWSPQSSSSDVEGYAPCKEFFSKSISPVNCSIYPK</sequence>
<dbReference type="AlphaFoldDB" id="A0A146L8T7"/>
<organism evidence="1">
    <name type="scientific">Lygus hesperus</name>
    <name type="common">Western plant bug</name>
    <dbReference type="NCBI Taxonomy" id="30085"/>
    <lineage>
        <taxon>Eukaryota</taxon>
        <taxon>Metazoa</taxon>
        <taxon>Ecdysozoa</taxon>
        <taxon>Arthropoda</taxon>
        <taxon>Hexapoda</taxon>
        <taxon>Insecta</taxon>
        <taxon>Pterygota</taxon>
        <taxon>Neoptera</taxon>
        <taxon>Paraneoptera</taxon>
        <taxon>Hemiptera</taxon>
        <taxon>Heteroptera</taxon>
        <taxon>Panheteroptera</taxon>
        <taxon>Cimicomorpha</taxon>
        <taxon>Miridae</taxon>
        <taxon>Mirini</taxon>
        <taxon>Lygus</taxon>
    </lineage>
</organism>
<evidence type="ECO:0000313" key="1">
    <source>
        <dbReference type="EMBL" id="JAQ03532.1"/>
    </source>
</evidence>
<name>A0A146L8T7_LYGHE</name>